<dbReference type="OrthoDB" id="2991872at2759"/>
<evidence type="ECO:0000313" key="5">
    <source>
        <dbReference type="Proteomes" id="UP000799537"/>
    </source>
</evidence>
<dbReference type="InterPro" id="IPR001138">
    <property type="entry name" value="Zn2Cys6_DnaBD"/>
</dbReference>
<dbReference type="RefSeq" id="XP_033672089.1">
    <property type="nucleotide sequence ID" value="XM_033815659.1"/>
</dbReference>
<dbReference type="SMART" id="SM00066">
    <property type="entry name" value="GAL4"/>
    <property type="match status" value="1"/>
</dbReference>
<accession>A0A6A6CYD1</accession>
<name>A0A6A6CYD1_ZASCE</name>
<feature type="region of interest" description="Disordered" evidence="2">
    <location>
        <begin position="53"/>
        <end position="84"/>
    </location>
</feature>
<dbReference type="InterPro" id="IPR053175">
    <property type="entry name" value="DHMBA_Reg_Transcription_Factor"/>
</dbReference>
<keyword evidence="1" id="KW-0539">Nucleus</keyword>
<evidence type="ECO:0000256" key="1">
    <source>
        <dbReference type="ARBA" id="ARBA00023242"/>
    </source>
</evidence>
<protein>
    <recommendedName>
        <fullName evidence="3">Zn(2)-C6 fungal-type domain-containing protein</fullName>
    </recommendedName>
</protein>
<proteinExistence type="predicted"/>
<dbReference type="GO" id="GO:0000981">
    <property type="term" value="F:DNA-binding transcription factor activity, RNA polymerase II-specific"/>
    <property type="evidence" value="ECO:0007669"/>
    <property type="project" value="InterPro"/>
</dbReference>
<dbReference type="GO" id="GO:0008270">
    <property type="term" value="F:zinc ion binding"/>
    <property type="evidence" value="ECO:0007669"/>
    <property type="project" value="InterPro"/>
</dbReference>
<dbReference type="AlphaFoldDB" id="A0A6A6CYD1"/>
<dbReference type="PROSITE" id="PS00463">
    <property type="entry name" value="ZN2_CY6_FUNGAL_1"/>
    <property type="match status" value="1"/>
</dbReference>
<gene>
    <name evidence="4" type="ORF">M409DRAFT_63572</name>
</gene>
<organism evidence="4 5">
    <name type="scientific">Zasmidium cellare ATCC 36951</name>
    <dbReference type="NCBI Taxonomy" id="1080233"/>
    <lineage>
        <taxon>Eukaryota</taxon>
        <taxon>Fungi</taxon>
        <taxon>Dikarya</taxon>
        <taxon>Ascomycota</taxon>
        <taxon>Pezizomycotina</taxon>
        <taxon>Dothideomycetes</taxon>
        <taxon>Dothideomycetidae</taxon>
        <taxon>Mycosphaerellales</taxon>
        <taxon>Mycosphaerellaceae</taxon>
        <taxon>Zasmidium</taxon>
    </lineage>
</organism>
<dbReference type="CDD" id="cd00067">
    <property type="entry name" value="GAL4"/>
    <property type="match status" value="1"/>
</dbReference>
<dbReference type="Pfam" id="PF00172">
    <property type="entry name" value="Zn_clus"/>
    <property type="match status" value="1"/>
</dbReference>
<dbReference type="InterPro" id="IPR036864">
    <property type="entry name" value="Zn2-C6_fun-type_DNA-bd_sf"/>
</dbReference>
<dbReference type="Gene3D" id="4.10.240.10">
    <property type="entry name" value="Zn(2)-C6 fungal-type DNA-binding domain"/>
    <property type="match status" value="1"/>
</dbReference>
<dbReference type="PROSITE" id="PS50048">
    <property type="entry name" value="ZN2_CY6_FUNGAL_2"/>
    <property type="match status" value="1"/>
</dbReference>
<sequence length="497" mass="55665">MVYTGRPSAGCASCRKSKKRCDQQVPACGRCVRLGKECGGYRDVSDLMFRDESHSVSRRLNTSTEAGPSSGRPSPPKRSSPDNETRARSFFFEHFVAPSYLSSLEGLELDGFLLQPVLACALHVIAQRQGGNPMGLETARKRYVDAIHRTNLALRSPKTAKQDSSLIAVLLLSTFERLAWDSSMARENWSQHVQGLALILQLRGRDQLETKLGADLFRDIQSDMIVNALHNETAVPAYIVEWSQFLDADEAHLPIDQIMLIASSIALIRQSFRIRDKVDDELLAIANDLEFNLQKWAETTSSNPMFAYRSVQDASGDHAFAGVRHEYGSPQAFRYWNLWRVLQILLSRLQEALWRRSWPVLASPELPIPQPDHFRSIRNRMVNEICITTCSVFGNDNAAQPPAGSVASGQVLLNPLTTAGTCLLESLAEITISPEGGRLILLDRPYHLDPYNQTSTQLAWVIQKVDYLAEKVGIRAARSFSEWLRGEDSEYFDLGRS</sequence>
<feature type="domain" description="Zn(2)-C6 fungal-type" evidence="3">
    <location>
        <begin position="10"/>
        <end position="38"/>
    </location>
</feature>
<evidence type="ECO:0000256" key="2">
    <source>
        <dbReference type="SAM" id="MobiDB-lite"/>
    </source>
</evidence>
<dbReference type="PANTHER" id="PTHR38791">
    <property type="entry name" value="ZN(II)2CYS6 TRANSCRIPTION FACTOR (EUROFUNG)-RELATED-RELATED"/>
    <property type="match status" value="1"/>
</dbReference>
<dbReference type="EMBL" id="ML993583">
    <property type="protein sequence ID" value="KAF2171200.1"/>
    <property type="molecule type" value="Genomic_DNA"/>
</dbReference>
<keyword evidence="5" id="KW-1185">Reference proteome</keyword>
<reference evidence="4" key="1">
    <citation type="journal article" date="2020" name="Stud. Mycol.">
        <title>101 Dothideomycetes genomes: a test case for predicting lifestyles and emergence of pathogens.</title>
        <authorList>
            <person name="Haridas S."/>
            <person name="Albert R."/>
            <person name="Binder M."/>
            <person name="Bloem J."/>
            <person name="Labutti K."/>
            <person name="Salamov A."/>
            <person name="Andreopoulos B."/>
            <person name="Baker S."/>
            <person name="Barry K."/>
            <person name="Bills G."/>
            <person name="Bluhm B."/>
            <person name="Cannon C."/>
            <person name="Castanera R."/>
            <person name="Culley D."/>
            <person name="Daum C."/>
            <person name="Ezra D."/>
            <person name="Gonzalez J."/>
            <person name="Henrissat B."/>
            <person name="Kuo A."/>
            <person name="Liang C."/>
            <person name="Lipzen A."/>
            <person name="Lutzoni F."/>
            <person name="Magnuson J."/>
            <person name="Mondo S."/>
            <person name="Nolan M."/>
            <person name="Ohm R."/>
            <person name="Pangilinan J."/>
            <person name="Park H.-J."/>
            <person name="Ramirez L."/>
            <person name="Alfaro M."/>
            <person name="Sun H."/>
            <person name="Tritt A."/>
            <person name="Yoshinaga Y."/>
            <person name="Zwiers L.-H."/>
            <person name="Turgeon B."/>
            <person name="Goodwin S."/>
            <person name="Spatafora J."/>
            <person name="Crous P."/>
            <person name="Grigoriev I."/>
        </authorList>
    </citation>
    <scope>NUCLEOTIDE SEQUENCE</scope>
    <source>
        <strain evidence="4">ATCC 36951</strain>
    </source>
</reference>
<dbReference type="Proteomes" id="UP000799537">
    <property type="component" value="Unassembled WGS sequence"/>
</dbReference>
<dbReference type="GeneID" id="54568931"/>
<evidence type="ECO:0000313" key="4">
    <source>
        <dbReference type="EMBL" id="KAF2171200.1"/>
    </source>
</evidence>
<evidence type="ECO:0000259" key="3">
    <source>
        <dbReference type="PROSITE" id="PS50048"/>
    </source>
</evidence>
<dbReference type="SUPFAM" id="SSF57701">
    <property type="entry name" value="Zn2/Cys6 DNA-binding domain"/>
    <property type="match status" value="1"/>
</dbReference>